<name>A0AAV2FUH6_9ROSI</name>
<dbReference type="InterPro" id="IPR025312">
    <property type="entry name" value="DUF4216"/>
</dbReference>
<gene>
    <name evidence="3" type="ORF">LTRI10_LOCUS42077</name>
</gene>
<protein>
    <recommendedName>
        <fullName evidence="2">DUF4216 domain-containing protein</fullName>
    </recommendedName>
</protein>
<accession>A0AAV2FUH6</accession>
<proteinExistence type="predicted"/>
<evidence type="ECO:0000256" key="1">
    <source>
        <dbReference type="SAM" id="MobiDB-lite"/>
    </source>
</evidence>
<feature type="region of interest" description="Disordered" evidence="1">
    <location>
        <begin position="152"/>
        <end position="217"/>
    </location>
</feature>
<evidence type="ECO:0000313" key="3">
    <source>
        <dbReference type="EMBL" id="CAL1402048.1"/>
    </source>
</evidence>
<sequence>MVDQGHQTQNSGIVVRADHNGETIDYYGVLVDIIKLQYSGGHRVFVFKCEWFNVGDKKNGLRMDGHLTSINMDRKWCTEDPYVLASQANQVFYIADIKNGGAWHIVHKVCPRSLYDVPEKEEAGHGDPVYENQPYQQDVDISDFNVSESDLADLSRDDEAPTIVTEPVIRANDGRAGVVEASDEEIEDDTLDDHHFTTNETEHPDGNDPSFSDEEEA</sequence>
<evidence type="ECO:0000259" key="2">
    <source>
        <dbReference type="Pfam" id="PF13952"/>
    </source>
</evidence>
<feature type="compositionally biased region" description="Basic and acidic residues" evidence="1">
    <location>
        <begin position="192"/>
        <end position="206"/>
    </location>
</feature>
<dbReference type="EMBL" id="OZ034820">
    <property type="protein sequence ID" value="CAL1402048.1"/>
    <property type="molecule type" value="Genomic_DNA"/>
</dbReference>
<dbReference type="PANTHER" id="PTHR48258:SF6">
    <property type="entry name" value="LEUCINE-RICH REPEAT DOMAIN, L DOMAIN-CONTAINING PROTEIN"/>
    <property type="match status" value="1"/>
</dbReference>
<feature type="domain" description="DUF4216" evidence="2">
    <location>
        <begin position="34"/>
        <end position="106"/>
    </location>
</feature>
<organism evidence="3 4">
    <name type="scientific">Linum trigynum</name>
    <dbReference type="NCBI Taxonomy" id="586398"/>
    <lineage>
        <taxon>Eukaryota</taxon>
        <taxon>Viridiplantae</taxon>
        <taxon>Streptophyta</taxon>
        <taxon>Embryophyta</taxon>
        <taxon>Tracheophyta</taxon>
        <taxon>Spermatophyta</taxon>
        <taxon>Magnoliopsida</taxon>
        <taxon>eudicotyledons</taxon>
        <taxon>Gunneridae</taxon>
        <taxon>Pentapetalae</taxon>
        <taxon>rosids</taxon>
        <taxon>fabids</taxon>
        <taxon>Malpighiales</taxon>
        <taxon>Linaceae</taxon>
        <taxon>Linum</taxon>
    </lineage>
</organism>
<dbReference type="PANTHER" id="PTHR48258">
    <property type="entry name" value="DUF4218 DOMAIN-CONTAINING PROTEIN-RELATED"/>
    <property type="match status" value="1"/>
</dbReference>
<dbReference type="AlphaFoldDB" id="A0AAV2FUH6"/>
<feature type="compositionally biased region" description="Acidic residues" evidence="1">
    <location>
        <begin position="181"/>
        <end position="191"/>
    </location>
</feature>
<evidence type="ECO:0000313" key="4">
    <source>
        <dbReference type="Proteomes" id="UP001497516"/>
    </source>
</evidence>
<dbReference type="Proteomes" id="UP001497516">
    <property type="component" value="Chromosome 7"/>
</dbReference>
<keyword evidence="4" id="KW-1185">Reference proteome</keyword>
<reference evidence="3 4" key="1">
    <citation type="submission" date="2024-04" db="EMBL/GenBank/DDBJ databases">
        <authorList>
            <person name="Fracassetti M."/>
        </authorList>
    </citation>
    <scope>NUCLEOTIDE SEQUENCE [LARGE SCALE GENOMIC DNA]</scope>
</reference>
<dbReference type="Pfam" id="PF13952">
    <property type="entry name" value="DUF4216"/>
    <property type="match status" value="1"/>
</dbReference>